<feature type="region of interest" description="Disordered" evidence="2">
    <location>
        <begin position="84"/>
        <end position="131"/>
    </location>
</feature>
<keyword evidence="1" id="KW-0175">Coiled coil</keyword>
<comment type="caution">
    <text evidence="3">The sequence shown here is derived from an EMBL/GenBank/DDBJ whole genome shotgun (WGS) entry which is preliminary data.</text>
</comment>
<gene>
    <name evidence="3" type="ORF">SK128_010946</name>
</gene>
<evidence type="ECO:0000313" key="4">
    <source>
        <dbReference type="Proteomes" id="UP001381693"/>
    </source>
</evidence>
<accession>A0AAN8WIF7</accession>
<organism evidence="3 4">
    <name type="scientific">Halocaridina rubra</name>
    <name type="common">Hawaiian red shrimp</name>
    <dbReference type="NCBI Taxonomy" id="373956"/>
    <lineage>
        <taxon>Eukaryota</taxon>
        <taxon>Metazoa</taxon>
        <taxon>Ecdysozoa</taxon>
        <taxon>Arthropoda</taxon>
        <taxon>Crustacea</taxon>
        <taxon>Multicrustacea</taxon>
        <taxon>Malacostraca</taxon>
        <taxon>Eumalacostraca</taxon>
        <taxon>Eucarida</taxon>
        <taxon>Decapoda</taxon>
        <taxon>Pleocyemata</taxon>
        <taxon>Caridea</taxon>
        <taxon>Atyoidea</taxon>
        <taxon>Atyidae</taxon>
        <taxon>Halocaridina</taxon>
    </lineage>
</organism>
<sequence length="314" mass="36189">MRCDSRLLSSFITGALTATTVTLFLLRVVPGTYVVLPCDPTITARPVLMEEYLDRVDKQQEVFPDDGSLVDTRPLHKPAVLEVSGAQQKKGQNKHQNLKKKKSSHQGLLQPKDPTVNSKKLGAKEERPKDLQQQLKDLQEKEDREKESLQKVPQVVLTSSQKLQRKLQQNHEKQVDSHLKEIKVHLQEEANEIKRKLKDEREKYVKQQHQRLLETHQDRNYYPLNKIEDDHDGMKNKVKPDQTSIHAWENNNIPEDISHISIDSRAKKLYKDYNSLLLEALLSSQSGARVNNIPYPHDESLRGLSPERSLQTLT</sequence>
<dbReference type="Proteomes" id="UP001381693">
    <property type="component" value="Unassembled WGS sequence"/>
</dbReference>
<dbReference type="AlphaFoldDB" id="A0AAN8WIF7"/>
<evidence type="ECO:0000313" key="3">
    <source>
        <dbReference type="EMBL" id="KAK7057027.1"/>
    </source>
</evidence>
<keyword evidence="4" id="KW-1185">Reference proteome</keyword>
<feature type="compositionally biased region" description="Basic residues" evidence="2">
    <location>
        <begin position="91"/>
        <end position="104"/>
    </location>
</feature>
<name>A0AAN8WIF7_HALRR</name>
<reference evidence="3 4" key="1">
    <citation type="submission" date="2023-11" db="EMBL/GenBank/DDBJ databases">
        <title>Halocaridina rubra genome assembly.</title>
        <authorList>
            <person name="Smith C."/>
        </authorList>
    </citation>
    <scope>NUCLEOTIDE SEQUENCE [LARGE SCALE GENOMIC DNA]</scope>
    <source>
        <strain evidence="3">EP-1</strain>
        <tissue evidence="3">Whole</tissue>
    </source>
</reference>
<feature type="coiled-coil region" evidence="1">
    <location>
        <begin position="183"/>
        <end position="210"/>
    </location>
</feature>
<protein>
    <submittedName>
        <fullName evidence="3">Uncharacterized protein</fullName>
    </submittedName>
</protein>
<feature type="region of interest" description="Disordered" evidence="2">
    <location>
        <begin position="293"/>
        <end position="314"/>
    </location>
</feature>
<proteinExistence type="predicted"/>
<evidence type="ECO:0000256" key="1">
    <source>
        <dbReference type="SAM" id="Coils"/>
    </source>
</evidence>
<dbReference type="EMBL" id="JAXCGZ010021171">
    <property type="protein sequence ID" value="KAK7057027.1"/>
    <property type="molecule type" value="Genomic_DNA"/>
</dbReference>
<evidence type="ECO:0000256" key="2">
    <source>
        <dbReference type="SAM" id="MobiDB-lite"/>
    </source>
</evidence>